<name>A0A7S3G6Y5_9EUKA</name>
<dbReference type="SUPFAM" id="SSF82607">
    <property type="entry name" value="YbaB-like"/>
    <property type="match status" value="1"/>
</dbReference>
<protein>
    <recommendedName>
        <fullName evidence="2">Nucleoid-associated protein</fullName>
    </recommendedName>
</protein>
<dbReference type="Gene3D" id="3.30.1310.10">
    <property type="entry name" value="Nucleoid-associated protein YbaB-like domain"/>
    <property type="match status" value="1"/>
</dbReference>
<dbReference type="InterPro" id="IPR004401">
    <property type="entry name" value="YbaB/EbfC"/>
</dbReference>
<gene>
    <name evidence="1" type="ORF">PBIL07802_LOCUS10465</name>
</gene>
<dbReference type="Pfam" id="PF02575">
    <property type="entry name" value="YbaB_DNA_bd"/>
    <property type="match status" value="1"/>
</dbReference>
<dbReference type="AlphaFoldDB" id="A0A7S3G6Y5"/>
<evidence type="ECO:0008006" key="2">
    <source>
        <dbReference type="Google" id="ProtNLM"/>
    </source>
</evidence>
<evidence type="ECO:0000313" key="1">
    <source>
        <dbReference type="EMBL" id="CAE0248269.1"/>
    </source>
</evidence>
<reference evidence="1" key="1">
    <citation type="submission" date="2021-01" db="EMBL/GenBank/DDBJ databases">
        <authorList>
            <person name="Corre E."/>
            <person name="Pelletier E."/>
            <person name="Niang G."/>
            <person name="Scheremetjew M."/>
            <person name="Finn R."/>
            <person name="Kale V."/>
            <person name="Holt S."/>
            <person name="Cochrane G."/>
            <person name="Meng A."/>
            <person name="Brown T."/>
            <person name="Cohen L."/>
        </authorList>
    </citation>
    <scope>NUCLEOTIDE SEQUENCE</scope>
    <source>
        <strain evidence="1">NIES-2562</strain>
    </source>
</reference>
<accession>A0A7S3G6Y5</accession>
<proteinExistence type="predicted"/>
<organism evidence="1">
    <name type="scientific">Palpitomonas bilix</name>
    <dbReference type="NCBI Taxonomy" id="652834"/>
    <lineage>
        <taxon>Eukaryota</taxon>
        <taxon>Eukaryota incertae sedis</taxon>
    </lineage>
</organism>
<dbReference type="InterPro" id="IPR036894">
    <property type="entry name" value="YbaB-like_sf"/>
</dbReference>
<dbReference type="GO" id="GO:0003677">
    <property type="term" value="F:DNA binding"/>
    <property type="evidence" value="ECO:0007669"/>
    <property type="project" value="InterPro"/>
</dbReference>
<sequence>MAGIWGLLGKEMQEKMPALMESMKALQEKTVSASSDCKRVTAVYTIAGRMQELRISEDLKGQKELLELVIQDAMENALVEIDRERKIELSKMVEQLPPGMRPPNL</sequence>
<dbReference type="EMBL" id="HBIB01016115">
    <property type="protein sequence ID" value="CAE0248269.1"/>
    <property type="molecule type" value="Transcribed_RNA"/>
</dbReference>